<evidence type="ECO:0000256" key="2">
    <source>
        <dbReference type="SAM" id="MobiDB-lite"/>
    </source>
</evidence>
<accession>A0ABS4M6W9</accession>
<keyword evidence="1" id="KW-0175">Coiled coil</keyword>
<evidence type="ECO:0000313" key="3">
    <source>
        <dbReference type="EMBL" id="MBP2055400.1"/>
    </source>
</evidence>
<keyword evidence="4" id="KW-1185">Reference proteome</keyword>
<name>A0ABS4M6W9_9ACTN</name>
<dbReference type="RefSeq" id="WP_159400156.1">
    <property type="nucleotide sequence ID" value="NZ_CP016279.1"/>
</dbReference>
<feature type="region of interest" description="Disordered" evidence="2">
    <location>
        <begin position="165"/>
        <end position="222"/>
    </location>
</feature>
<feature type="compositionally biased region" description="Low complexity" evidence="2">
    <location>
        <begin position="173"/>
        <end position="190"/>
    </location>
</feature>
<feature type="compositionally biased region" description="Basic residues" evidence="2">
    <location>
        <begin position="212"/>
        <end position="222"/>
    </location>
</feature>
<sequence length="222" mass="23640">MTRTLPDPRVPVGHRGDGRPIYPVLGASSEDASNNEVQVTLSQKQLNTLMAREKDQGGRAAVRGLMERLGFSNAAALEEYVSVQRQAEEQRLTDAERREQEVAEREKAAAAREAAAVAREREATCRAVLAGFGATGADLDDAIALLRAPDDADAAVLREAAEELKSRRPELFGARPADGRVPAAPGGAPASVPPPRPSGRERDLGSAGLQMARRRGHIPPTA</sequence>
<organism evidence="3 4">
    <name type="scientific">Streptomyces griseochromogenes</name>
    <dbReference type="NCBI Taxonomy" id="68214"/>
    <lineage>
        <taxon>Bacteria</taxon>
        <taxon>Bacillati</taxon>
        <taxon>Actinomycetota</taxon>
        <taxon>Actinomycetes</taxon>
        <taxon>Kitasatosporales</taxon>
        <taxon>Streptomycetaceae</taxon>
        <taxon>Streptomyces</taxon>
    </lineage>
</organism>
<protein>
    <submittedName>
        <fullName evidence="3">Uncharacterized protein</fullName>
    </submittedName>
</protein>
<evidence type="ECO:0000313" key="4">
    <source>
        <dbReference type="Proteomes" id="UP001519309"/>
    </source>
</evidence>
<reference evidence="3 4" key="1">
    <citation type="submission" date="2021-03" db="EMBL/GenBank/DDBJ databases">
        <title>Genomic Encyclopedia of Type Strains, Phase IV (KMG-IV): sequencing the most valuable type-strain genomes for metagenomic binning, comparative biology and taxonomic classification.</title>
        <authorList>
            <person name="Goeker M."/>
        </authorList>
    </citation>
    <scope>NUCLEOTIDE SEQUENCE [LARGE SCALE GENOMIC DNA]</scope>
    <source>
        <strain evidence="3 4">DSM 40499</strain>
    </source>
</reference>
<dbReference type="EMBL" id="JAGGLP010000029">
    <property type="protein sequence ID" value="MBP2055400.1"/>
    <property type="molecule type" value="Genomic_DNA"/>
</dbReference>
<dbReference type="Proteomes" id="UP001519309">
    <property type="component" value="Unassembled WGS sequence"/>
</dbReference>
<proteinExistence type="predicted"/>
<comment type="caution">
    <text evidence="3">The sequence shown here is derived from an EMBL/GenBank/DDBJ whole genome shotgun (WGS) entry which is preliminary data.</text>
</comment>
<evidence type="ECO:0000256" key="1">
    <source>
        <dbReference type="SAM" id="Coils"/>
    </source>
</evidence>
<feature type="region of interest" description="Disordered" evidence="2">
    <location>
        <begin position="1"/>
        <end position="34"/>
    </location>
</feature>
<feature type="coiled-coil region" evidence="1">
    <location>
        <begin position="85"/>
        <end position="120"/>
    </location>
</feature>
<gene>
    <name evidence="3" type="ORF">J2Z21_008414</name>
</gene>